<accession>A0ABP6FQ48</accession>
<comment type="caution">
    <text evidence="2">The sequence shown here is derived from an EMBL/GenBank/DDBJ whole genome shotgun (WGS) entry which is preliminary data.</text>
</comment>
<gene>
    <name evidence="2" type="ORF">GCM10010412_091570</name>
</gene>
<evidence type="ECO:0000313" key="2">
    <source>
        <dbReference type="EMBL" id="GAA2697008.1"/>
    </source>
</evidence>
<evidence type="ECO:0008006" key="4">
    <source>
        <dbReference type="Google" id="ProtNLM"/>
    </source>
</evidence>
<feature type="region of interest" description="Disordered" evidence="1">
    <location>
        <begin position="101"/>
        <end position="122"/>
    </location>
</feature>
<proteinExistence type="predicted"/>
<reference evidence="3" key="1">
    <citation type="journal article" date="2019" name="Int. J. Syst. Evol. Microbiol.">
        <title>The Global Catalogue of Microorganisms (GCM) 10K type strain sequencing project: providing services to taxonomists for standard genome sequencing and annotation.</title>
        <authorList>
            <consortium name="The Broad Institute Genomics Platform"/>
            <consortium name="The Broad Institute Genome Sequencing Center for Infectious Disease"/>
            <person name="Wu L."/>
            <person name="Ma J."/>
        </authorList>
    </citation>
    <scope>NUCLEOTIDE SEQUENCE [LARGE SCALE GENOMIC DNA]</scope>
    <source>
        <strain evidence="3">JCM 6835</strain>
    </source>
</reference>
<keyword evidence="3" id="KW-1185">Reference proteome</keyword>
<name>A0ABP6FQ48_9ACTN</name>
<organism evidence="2 3">
    <name type="scientific">Nonomuraea recticatena</name>
    <dbReference type="NCBI Taxonomy" id="46178"/>
    <lineage>
        <taxon>Bacteria</taxon>
        <taxon>Bacillati</taxon>
        <taxon>Actinomycetota</taxon>
        <taxon>Actinomycetes</taxon>
        <taxon>Streptosporangiales</taxon>
        <taxon>Streptosporangiaceae</taxon>
        <taxon>Nonomuraea</taxon>
    </lineage>
</organism>
<evidence type="ECO:0000313" key="3">
    <source>
        <dbReference type="Proteomes" id="UP001501666"/>
    </source>
</evidence>
<dbReference type="RefSeq" id="WP_346156244.1">
    <property type="nucleotide sequence ID" value="NZ_BAAATE010000046.1"/>
</dbReference>
<dbReference type="Proteomes" id="UP001501666">
    <property type="component" value="Unassembled WGS sequence"/>
</dbReference>
<evidence type="ECO:0000256" key="1">
    <source>
        <dbReference type="SAM" id="MobiDB-lite"/>
    </source>
</evidence>
<sequence>MSDDSRKLEVEVESVRRLGRELTNAPMQLLDSLGKTIAAAELSSAAYGAFSVFGVIGGSLGDAHDEVKRAAEQYIQARRKELSDMHKKAFETANTYVEGDAQAIAASPEKPASPATRQEGAT</sequence>
<dbReference type="EMBL" id="BAAATE010000046">
    <property type="protein sequence ID" value="GAA2697008.1"/>
    <property type="molecule type" value="Genomic_DNA"/>
</dbReference>
<protein>
    <recommendedName>
        <fullName evidence="4">ESX-1 secretion-associated protein</fullName>
    </recommendedName>
</protein>